<evidence type="ECO:0000256" key="5">
    <source>
        <dbReference type="ARBA" id="ARBA00023004"/>
    </source>
</evidence>
<evidence type="ECO:0000313" key="8">
    <source>
        <dbReference type="EMBL" id="MCG2589841.1"/>
    </source>
</evidence>
<evidence type="ECO:0000313" key="9">
    <source>
        <dbReference type="Proteomes" id="UP001165366"/>
    </source>
</evidence>
<evidence type="ECO:0000259" key="7">
    <source>
        <dbReference type="PROSITE" id="PS50905"/>
    </source>
</evidence>
<dbReference type="Proteomes" id="UP001165366">
    <property type="component" value="Unassembled WGS sequence"/>
</dbReference>
<dbReference type="Pfam" id="PF00210">
    <property type="entry name" value="Ferritin"/>
    <property type="match status" value="1"/>
</dbReference>
<dbReference type="PANTHER" id="PTHR11431">
    <property type="entry name" value="FERRITIN"/>
    <property type="match status" value="1"/>
</dbReference>
<dbReference type="EMBL" id="JAKLWS010000022">
    <property type="protein sequence ID" value="MCG2589841.1"/>
    <property type="molecule type" value="Genomic_DNA"/>
</dbReference>
<keyword evidence="5 6" id="KW-0408">Iron</keyword>
<dbReference type="SUPFAM" id="SSF47240">
    <property type="entry name" value="Ferritin-like"/>
    <property type="match status" value="1"/>
</dbReference>
<dbReference type="Gene3D" id="1.20.1260.10">
    <property type="match status" value="1"/>
</dbReference>
<feature type="domain" description="Ferritin-like diiron" evidence="7">
    <location>
        <begin position="1"/>
        <end position="145"/>
    </location>
</feature>
<sequence>MLLEKIESLLNDQVQHEFEAGNWYLAMSSWAEVNGFHGTANFFLEQSKEEQFHAMKIFHYINDRDGHAVAPAIAKPDSEFDSIRNLFERGLELEQENTRKIDNLVEAAKEAKDNATHQFLQWYVDEQVEEEDLFRTILDKLNILGEKGPGLYMLDQELGQRQGDLPENGNGEETE</sequence>
<protein>
    <recommendedName>
        <fullName evidence="6">Ferritin</fullName>
        <ecNumber evidence="6">1.16.3.2</ecNumber>
    </recommendedName>
</protein>
<name>A0ABS9KG56_9BACT</name>
<dbReference type="InterPro" id="IPR041719">
    <property type="entry name" value="Ferritin_prok"/>
</dbReference>
<dbReference type="InterPro" id="IPR008331">
    <property type="entry name" value="Ferritin_DPS_dom"/>
</dbReference>
<keyword evidence="9" id="KW-1185">Reference proteome</keyword>
<evidence type="ECO:0000256" key="4">
    <source>
        <dbReference type="ARBA" id="ARBA00023002"/>
    </source>
</evidence>
<accession>A0ABS9KG56</accession>
<reference evidence="8" key="1">
    <citation type="submission" date="2022-01" db="EMBL/GenBank/DDBJ databases">
        <authorList>
            <person name="Wang Y."/>
        </authorList>
    </citation>
    <scope>NUCLEOTIDE SEQUENCE</scope>
    <source>
        <strain evidence="8">WB101</strain>
    </source>
</reference>
<gene>
    <name evidence="8" type="ORF">L6773_14770</name>
</gene>
<reference evidence="8" key="2">
    <citation type="submission" date="2024-05" db="EMBL/GenBank/DDBJ databases">
        <title>Rhodohalobacter halophilus gen. nov., sp. nov., a moderately halophilic member of the family Balneolaceae.</title>
        <authorList>
            <person name="Xia J."/>
        </authorList>
    </citation>
    <scope>NUCLEOTIDE SEQUENCE</scope>
    <source>
        <strain evidence="8">WB101</strain>
    </source>
</reference>
<evidence type="ECO:0000256" key="2">
    <source>
        <dbReference type="ARBA" id="ARBA00022434"/>
    </source>
</evidence>
<dbReference type="EC" id="1.16.3.2" evidence="6"/>
<dbReference type="PROSITE" id="PS50905">
    <property type="entry name" value="FERRITIN_LIKE"/>
    <property type="match status" value="1"/>
</dbReference>
<dbReference type="InterPro" id="IPR012347">
    <property type="entry name" value="Ferritin-like"/>
</dbReference>
<dbReference type="InterPro" id="IPR001519">
    <property type="entry name" value="Ferritin"/>
</dbReference>
<dbReference type="PANTHER" id="PTHR11431:SF127">
    <property type="entry name" value="BACTERIAL NON-HEME FERRITIN"/>
    <property type="match status" value="1"/>
</dbReference>
<comment type="similarity">
    <text evidence="1 6">Belongs to the ferritin family. Prokaryotic subfamily.</text>
</comment>
<evidence type="ECO:0000256" key="1">
    <source>
        <dbReference type="ARBA" id="ARBA00006950"/>
    </source>
</evidence>
<comment type="caution">
    <text evidence="8">The sequence shown here is derived from an EMBL/GenBank/DDBJ whole genome shotgun (WGS) entry which is preliminary data.</text>
</comment>
<dbReference type="InterPro" id="IPR009078">
    <property type="entry name" value="Ferritin-like_SF"/>
</dbReference>
<evidence type="ECO:0000256" key="3">
    <source>
        <dbReference type="ARBA" id="ARBA00022723"/>
    </source>
</evidence>
<keyword evidence="4" id="KW-0560">Oxidoreductase</keyword>
<keyword evidence="6" id="KW-0963">Cytoplasm</keyword>
<comment type="catalytic activity">
    <reaction evidence="6">
        <text>4 Fe(2+) + O2 + 6 H2O = 4 iron(III) oxide-hydroxide + 12 H(+)</text>
        <dbReference type="Rhea" id="RHEA:11972"/>
        <dbReference type="ChEBI" id="CHEBI:15377"/>
        <dbReference type="ChEBI" id="CHEBI:15378"/>
        <dbReference type="ChEBI" id="CHEBI:15379"/>
        <dbReference type="ChEBI" id="CHEBI:29033"/>
        <dbReference type="ChEBI" id="CHEBI:78619"/>
        <dbReference type="EC" id="1.16.3.2"/>
    </reaction>
</comment>
<comment type="function">
    <text evidence="6">Iron-storage protein.</text>
</comment>
<dbReference type="RefSeq" id="WP_237855200.1">
    <property type="nucleotide sequence ID" value="NZ_JAKLWS010000022.1"/>
</dbReference>
<dbReference type="InterPro" id="IPR009040">
    <property type="entry name" value="Ferritin-like_diiron"/>
</dbReference>
<keyword evidence="3 6" id="KW-0479">Metal-binding</keyword>
<comment type="subcellular location">
    <subcellularLocation>
        <location evidence="6">Cytoplasm</location>
    </subcellularLocation>
</comment>
<organism evidence="8 9">
    <name type="scientific">Rhodohalobacter sulfatireducens</name>
    <dbReference type="NCBI Taxonomy" id="2911366"/>
    <lineage>
        <taxon>Bacteria</taxon>
        <taxon>Pseudomonadati</taxon>
        <taxon>Balneolota</taxon>
        <taxon>Balneolia</taxon>
        <taxon>Balneolales</taxon>
        <taxon>Balneolaceae</taxon>
        <taxon>Rhodohalobacter</taxon>
    </lineage>
</organism>
<keyword evidence="2 6" id="KW-0409">Iron storage</keyword>
<evidence type="ECO:0000256" key="6">
    <source>
        <dbReference type="RuleBase" id="RU361145"/>
    </source>
</evidence>
<dbReference type="CDD" id="cd01055">
    <property type="entry name" value="Nonheme_Ferritin"/>
    <property type="match status" value="1"/>
</dbReference>
<proteinExistence type="inferred from homology"/>